<evidence type="ECO:0000313" key="7">
    <source>
        <dbReference type="Proteomes" id="UP000264719"/>
    </source>
</evidence>
<proteinExistence type="inferred from homology"/>
<dbReference type="Pfam" id="PF00126">
    <property type="entry name" value="HTH_1"/>
    <property type="match status" value="1"/>
</dbReference>
<dbReference type="EMBL" id="DMVW01000192">
    <property type="protein sequence ID" value="HAR54135.1"/>
    <property type="molecule type" value="Genomic_DNA"/>
</dbReference>
<dbReference type="SUPFAM" id="SSF53850">
    <property type="entry name" value="Periplasmic binding protein-like II"/>
    <property type="match status" value="1"/>
</dbReference>
<dbReference type="InterPro" id="IPR000847">
    <property type="entry name" value="LysR_HTH_N"/>
</dbReference>
<dbReference type="InterPro" id="IPR036390">
    <property type="entry name" value="WH_DNA-bd_sf"/>
</dbReference>
<dbReference type="PANTHER" id="PTHR30126:SF40">
    <property type="entry name" value="HTH-TYPE TRANSCRIPTIONAL REGULATOR GLTR"/>
    <property type="match status" value="1"/>
</dbReference>
<keyword evidence="4" id="KW-0804">Transcription</keyword>
<reference evidence="6 7" key="1">
    <citation type="journal article" date="2018" name="Nat. Biotechnol.">
        <title>A standardized bacterial taxonomy based on genome phylogeny substantially revises the tree of life.</title>
        <authorList>
            <person name="Parks D.H."/>
            <person name="Chuvochina M."/>
            <person name="Waite D.W."/>
            <person name="Rinke C."/>
            <person name="Skarshewski A."/>
            <person name="Chaumeil P.A."/>
            <person name="Hugenholtz P."/>
        </authorList>
    </citation>
    <scope>NUCLEOTIDE SEQUENCE [LARGE SCALE GENOMIC DNA]</scope>
    <source>
        <strain evidence="6">UBA9169</strain>
    </source>
</reference>
<accession>A0A348WHX3</accession>
<evidence type="ECO:0000256" key="1">
    <source>
        <dbReference type="ARBA" id="ARBA00009437"/>
    </source>
</evidence>
<dbReference type="Gene3D" id="1.10.10.10">
    <property type="entry name" value="Winged helix-like DNA-binding domain superfamily/Winged helix DNA-binding domain"/>
    <property type="match status" value="1"/>
</dbReference>
<dbReference type="Proteomes" id="UP000264719">
    <property type="component" value="Unassembled WGS sequence"/>
</dbReference>
<sequence length="309" mass="33366">MTRFSNINTLLAFVTVAREGSVSRAAELLNLTQPAVSQQLRRLSEEVGLPLFEREAAGLRLTGDGAALLPKAEQVIEAMGAFRQAACQRSDVVTGPLRIGTIIDPEFIRLGQLLGRMRAEFPGIETELSHGISGEIMARLLRGQIDAGFVLGPPGDEAGAMVDETVHLVTLAAFSYRVVAPAGWQAQVETADWPALAALPWIGTPEMSAHHQLLRRIFEARGLAQNVVARVDQEASMMEMVRSGVGLSLCRDAIALYQKQSYGVALAGRVAVPACLYLALPARQIDSPVMAALLGLMRGIWQLPRPERP</sequence>
<dbReference type="CDD" id="cd05466">
    <property type="entry name" value="PBP2_LTTR_substrate"/>
    <property type="match status" value="1"/>
</dbReference>
<keyword evidence="2" id="KW-0805">Transcription regulation</keyword>
<evidence type="ECO:0000256" key="4">
    <source>
        <dbReference type="ARBA" id="ARBA00023163"/>
    </source>
</evidence>
<dbReference type="SUPFAM" id="SSF46785">
    <property type="entry name" value="Winged helix' DNA-binding domain"/>
    <property type="match status" value="1"/>
</dbReference>
<gene>
    <name evidence="6" type="ORF">DCS45_20005</name>
</gene>
<dbReference type="GO" id="GO:0000976">
    <property type="term" value="F:transcription cis-regulatory region binding"/>
    <property type="evidence" value="ECO:0007669"/>
    <property type="project" value="TreeGrafter"/>
</dbReference>
<dbReference type="GO" id="GO:0003700">
    <property type="term" value="F:DNA-binding transcription factor activity"/>
    <property type="evidence" value="ECO:0007669"/>
    <property type="project" value="InterPro"/>
</dbReference>
<dbReference type="InterPro" id="IPR005119">
    <property type="entry name" value="LysR_subst-bd"/>
</dbReference>
<feature type="domain" description="HTH lysR-type" evidence="5">
    <location>
        <begin position="1"/>
        <end position="62"/>
    </location>
</feature>
<dbReference type="Gene3D" id="3.40.190.10">
    <property type="entry name" value="Periplasmic binding protein-like II"/>
    <property type="match status" value="2"/>
</dbReference>
<protein>
    <submittedName>
        <fullName evidence="6">LysR family transcriptional regulator</fullName>
    </submittedName>
</protein>
<dbReference type="PRINTS" id="PR00039">
    <property type="entry name" value="HTHLYSR"/>
</dbReference>
<name>A0A348WHX3_9RHOB</name>
<keyword evidence="3" id="KW-0238">DNA-binding</keyword>
<organism evidence="6 7">
    <name type="scientific">Roseovarius nubinhibens</name>
    <dbReference type="NCBI Taxonomy" id="314263"/>
    <lineage>
        <taxon>Bacteria</taxon>
        <taxon>Pseudomonadati</taxon>
        <taxon>Pseudomonadota</taxon>
        <taxon>Alphaproteobacteria</taxon>
        <taxon>Rhodobacterales</taxon>
        <taxon>Roseobacteraceae</taxon>
        <taxon>Roseovarius</taxon>
    </lineage>
</organism>
<evidence type="ECO:0000313" key="6">
    <source>
        <dbReference type="EMBL" id="HAR54135.1"/>
    </source>
</evidence>
<evidence type="ECO:0000256" key="2">
    <source>
        <dbReference type="ARBA" id="ARBA00023015"/>
    </source>
</evidence>
<evidence type="ECO:0000256" key="3">
    <source>
        <dbReference type="ARBA" id="ARBA00023125"/>
    </source>
</evidence>
<comment type="similarity">
    <text evidence="1">Belongs to the LysR transcriptional regulatory family.</text>
</comment>
<dbReference type="InterPro" id="IPR036388">
    <property type="entry name" value="WH-like_DNA-bd_sf"/>
</dbReference>
<dbReference type="PROSITE" id="PS50931">
    <property type="entry name" value="HTH_LYSR"/>
    <property type="match status" value="1"/>
</dbReference>
<comment type="caution">
    <text evidence="6">The sequence shown here is derived from an EMBL/GenBank/DDBJ whole genome shotgun (WGS) entry which is preliminary data.</text>
</comment>
<dbReference type="Pfam" id="PF03466">
    <property type="entry name" value="LysR_substrate"/>
    <property type="match status" value="1"/>
</dbReference>
<dbReference type="RefSeq" id="WP_339851412.1">
    <property type="nucleotide sequence ID" value="NZ_CAXAXR010000001.1"/>
</dbReference>
<dbReference type="FunFam" id="1.10.10.10:FF:000001">
    <property type="entry name" value="LysR family transcriptional regulator"/>
    <property type="match status" value="1"/>
</dbReference>
<dbReference type="AlphaFoldDB" id="A0A348WHX3"/>
<evidence type="ECO:0000259" key="5">
    <source>
        <dbReference type="PROSITE" id="PS50931"/>
    </source>
</evidence>
<dbReference type="PANTHER" id="PTHR30126">
    <property type="entry name" value="HTH-TYPE TRANSCRIPTIONAL REGULATOR"/>
    <property type="match status" value="1"/>
</dbReference>